<evidence type="ECO:0000313" key="2">
    <source>
        <dbReference type="Proteomes" id="UP000199134"/>
    </source>
</evidence>
<evidence type="ECO:0000313" key="1">
    <source>
        <dbReference type="EMBL" id="SDO13785.1"/>
    </source>
</evidence>
<protein>
    <recommendedName>
        <fullName evidence="3">HTH cro/C1-type domain-containing protein</fullName>
    </recommendedName>
</protein>
<dbReference type="EMBL" id="FNIW01000010">
    <property type="protein sequence ID" value="SDO13785.1"/>
    <property type="molecule type" value="Genomic_DNA"/>
</dbReference>
<dbReference type="RefSeq" id="WP_091853621.1">
    <property type="nucleotide sequence ID" value="NZ_FNIW01000010.1"/>
</dbReference>
<gene>
    <name evidence="1" type="ORF">SAMN04487900_110104</name>
</gene>
<comment type="caution">
    <text evidence="1">The sequence shown here is derived from an EMBL/GenBank/DDBJ whole genome shotgun (WGS) entry which is preliminary data.</text>
</comment>
<name>A0A1H0H3V6_9BACT</name>
<proteinExistence type="predicted"/>
<dbReference type="AlphaFoldDB" id="A0A1H0H3V6"/>
<accession>A0A1H0H3V6</accession>
<sequence length="132" mass="14830">MNAKERINAILSHEGITAAQLGEQIGDRRPQAIYDILSEKTKSISKTMAAKIQSAKPYYRLEWLISGEGPMLDDDAPAPVVNDKNLIPQLLDRIDKLIAIHEQDARNLDRLLTLMTESGVFERTPKKRTSSM</sequence>
<dbReference type="OrthoDB" id="1034290at2"/>
<dbReference type="Proteomes" id="UP000199134">
    <property type="component" value="Unassembled WGS sequence"/>
</dbReference>
<organism evidence="1 2">
    <name type="scientific">Prevotella communis</name>
    <dbReference type="NCBI Taxonomy" id="2913614"/>
    <lineage>
        <taxon>Bacteria</taxon>
        <taxon>Pseudomonadati</taxon>
        <taxon>Bacteroidota</taxon>
        <taxon>Bacteroidia</taxon>
        <taxon>Bacteroidales</taxon>
        <taxon>Prevotellaceae</taxon>
        <taxon>Prevotella</taxon>
    </lineage>
</organism>
<reference evidence="2" key="1">
    <citation type="submission" date="2016-10" db="EMBL/GenBank/DDBJ databases">
        <authorList>
            <person name="de Groot N.N."/>
        </authorList>
    </citation>
    <scope>NUCLEOTIDE SEQUENCE [LARGE SCALE GENOMIC DNA]</scope>
    <source>
        <strain evidence="2">BP1-145</strain>
    </source>
</reference>
<evidence type="ECO:0008006" key="3">
    <source>
        <dbReference type="Google" id="ProtNLM"/>
    </source>
</evidence>